<organism evidence="1 2">
    <name type="scientific">Thalassospira xiamenensis</name>
    <dbReference type="NCBI Taxonomy" id="220697"/>
    <lineage>
        <taxon>Bacteria</taxon>
        <taxon>Pseudomonadati</taxon>
        <taxon>Pseudomonadota</taxon>
        <taxon>Alphaproteobacteria</taxon>
        <taxon>Rhodospirillales</taxon>
        <taxon>Thalassospiraceae</taxon>
        <taxon>Thalassospira</taxon>
    </lineage>
</organism>
<reference evidence="1 2" key="1">
    <citation type="submission" date="2017-08" db="EMBL/GenBank/DDBJ databases">
        <authorList>
            <person name="de Groot N.N."/>
        </authorList>
    </citation>
    <scope>NUCLEOTIDE SEQUENCE [LARGE SCALE GENOMIC DNA]</scope>
    <source>
        <strain evidence="1 2">USBA 78</strain>
    </source>
</reference>
<accession>A0A285TYJ0</accession>
<feature type="non-terminal residue" evidence="1">
    <location>
        <position position="215"/>
    </location>
</feature>
<dbReference type="AlphaFoldDB" id="A0A285TYJ0"/>
<sequence>MSERYAKTPVENALVDLFVGRAFVNGGSLIKRVAKKSGRSMIDVQGEFAALAREGVLSGIQMNGFPDGRVSLSGITKRPCPSQQAWEEVLGQRILCLTERQKGALRNPGKAILALPPDDQLRLLDGLIDCAANQTKKSSDRYLISARHLLGSSKALDHFSQEIIDAFGIEVQNDDRLLYVITAGPSHPKSIIFIENPSTFTAFARSTLVGENMAV</sequence>
<name>A0A285TYJ0_9PROT</name>
<dbReference type="Proteomes" id="UP000219068">
    <property type="component" value="Unassembled WGS sequence"/>
</dbReference>
<gene>
    <name evidence="1" type="ORF">SAMN05428964_1171</name>
</gene>
<dbReference type="EMBL" id="OBMM01000017">
    <property type="protein sequence ID" value="SOC31395.1"/>
    <property type="molecule type" value="Genomic_DNA"/>
</dbReference>
<evidence type="ECO:0000313" key="2">
    <source>
        <dbReference type="Proteomes" id="UP000219068"/>
    </source>
</evidence>
<dbReference type="RefSeq" id="WP_142994650.1">
    <property type="nucleotide sequence ID" value="NZ_OBMM01000017.1"/>
</dbReference>
<protein>
    <submittedName>
        <fullName evidence="1">Uncharacterized protein</fullName>
    </submittedName>
</protein>
<evidence type="ECO:0000313" key="1">
    <source>
        <dbReference type="EMBL" id="SOC31395.1"/>
    </source>
</evidence>
<proteinExistence type="predicted"/>